<dbReference type="Gene3D" id="2.60.120.200">
    <property type="match status" value="1"/>
</dbReference>
<reference evidence="8" key="1">
    <citation type="journal article" date="2019" name="Int. J. Syst. Evol. Microbiol.">
        <title>The Global Catalogue of Microorganisms (GCM) 10K type strain sequencing project: providing services to taxonomists for standard genome sequencing and annotation.</title>
        <authorList>
            <consortium name="The Broad Institute Genomics Platform"/>
            <consortium name="The Broad Institute Genome Sequencing Center for Infectious Disease"/>
            <person name="Wu L."/>
            <person name="Ma J."/>
        </authorList>
    </citation>
    <scope>NUCLEOTIDE SEQUENCE [LARGE SCALE GENOMIC DNA]</scope>
    <source>
        <strain evidence="8">KLKA75</strain>
    </source>
</reference>
<evidence type="ECO:0000259" key="5">
    <source>
        <dbReference type="Pfam" id="PF02836"/>
    </source>
</evidence>
<evidence type="ECO:0000313" key="7">
    <source>
        <dbReference type="EMBL" id="MFC4909348.1"/>
    </source>
</evidence>
<dbReference type="Gene3D" id="2.60.40.10">
    <property type="entry name" value="Immunoglobulins"/>
    <property type="match status" value="1"/>
</dbReference>
<keyword evidence="8" id="KW-1185">Reference proteome</keyword>
<evidence type="ECO:0000256" key="1">
    <source>
        <dbReference type="ARBA" id="ARBA00007401"/>
    </source>
</evidence>
<keyword evidence="4" id="KW-0732">Signal</keyword>
<evidence type="ECO:0000259" key="6">
    <source>
        <dbReference type="Pfam" id="PF02837"/>
    </source>
</evidence>
<comment type="caution">
    <text evidence="7">The sequence shown here is derived from an EMBL/GenBank/DDBJ whole genome shotgun (WGS) entry which is preliminary data.</text>
</comment>
<dbReference type="InterPro" id="IPR013783">
    <property type="entry name" value="Ig-like_fold"/>
</dbReference>
<name>A0ABV9TYW1_9ACTN</name>
<dbReference type="InterPro" id="IPR036156">
    <property type="entry name" value="Beta-gal/glucu_dom_sf"/>
</dbReference>
<keyword evidence="2 7" id="KW-0378">Hydrolase</keyword>
<dbReference type="InterPro" id="IPR008979">
    <property type="entry name" value="Galactose-bd-like_sf"/>
</dbReference>
<dbReference type="Proteomes" id="UP001595872">
    <property type="component" value="Unassembled WGS sequence"/>
</dbReference>
<accession>A0ABV9TYW1</accession>
<feature type="domain" description="Glycoside hydrolase family 2 catalytic" evidence="5">
    <location>
        <begin position="404"/>
        <end position="659"/>
    </location>
</feature>
<comment type="similarity">
    <text evidence="1">Belongs to the glycosyl hydrolase 2 family.</text>
</comment>
<evidence type="ECO:0000256" key="3">
    <source>
        <dbReference type="ARBA" id="ARBA00023295"/>
    </source>
</evidence>
<dbReference type="SUPFAM" id="SSF49303">
    <property type="entry name" value="beta-Galactosidase/glucuronidase domain"/>
    <property type="match status" value="1"/>
</dbReference>
<dbReference type="RefSeq" id="WP_378256796.1">
    <property type="nucleotide sequence ID" value="NZ_JBHSIT010000005.1"/>
</dbReference>
<feature type="chain" id="PRO_5047067915" evidence="4">
    <location>
        <begin position="36"/>
        <end position="994"/>
    </location>
</feature>
<dbReference type="Gene3D" id="3.20.20.80">
    <property type="entry name" value="Glycosidases"/>
    <property type="match status" value="1"/>
</dbReference>
<dbReference type="SUPFAM" id="SSF49785">
    <property type="entry name" value="Galactose-binding domain-like"/>
    <property type="match status" value="1"/>
</dbReference>
<evidence type="ECO:0000256" key="2">
    <source>
        <dbReference type="ARBA" id="ARBA00022801"/>
    </source>
</evidence>
<dbReference type="InterPro" id="IPR006101">
    <property type="entry name" value="Glyco_hydro_2"/>
</dbReference>
<dbReference type="SUPFAM" id="SSF51445">
    <property type="entry name" value="(Trans)glycosidases"/>
    <property type="match status" value="1"/>
</dbReference>
<dbReference type="Gene3D" id="2.60.120.260">
    <property type="entry name" value="Galactose-binding domain-like"/>
    <property type="match status" value="1"/>
</dbReference>
<keyword evidence="3" id="KW-0326">Glycosidase</keyword>
<dbReference type="PANTHER" id="PTHR42732:SF1">
    <property type="entry name" value="BETA-MANNOSIDASE"/>
    <property type="match status" value="1"/>
</dbReference>
<dbReference type="PANTHER" id="PTHR42732">
    <property type="entry name" value="BETA-GALACTOSIDASE"/>
    <property type="match status" value="1"/>
</dbReference>
<evidence type="ECO:0000313" key="8">
    <source>
        <dbReference type="Proteomes" id="UP001595872"/>
    </source>
</evidence>
<gene>
    <name evidence="7" type="ORF">ACFPCY_18645</name>
</gene>
<dbReference type="InterPro" id="IPR006103">
    <property type="entry name" value="Glyco_hydro_2_cat"/>
</dbReference>
<evidence type="ECO:0000256" key="4">
    <source>
        <dbReference type="SAM" id="SignalP"/>
    </source>
</evidence>
<proteinExistence type="inferred from homology"/>
<feature type="signal peptide" evidence="4">
    <location>
        <begin position="1"/>
        <end position="35"/>
    </location>
</feature>
<organism evidence="7 8">
    <name type="scientific">Actinomadura gamaensis</name>
    <dbReference type="NCBI Taxonomy" id="1763541"/>
    <lineage>
        <taxon>Bacteria</taxon>
        <taxon>Bacillati</taxon>
        <taxon>Actinomycetota</taxon>
        <taxon>Actinomycetes</taxon>
        <taxon>Streptosporangiales</taxon>
        <taxon>Thermomonosporaceae</taxon>
        <taxon>Actinomadura</taxon>
    </lineage>
</organism>
<dbReference type="InterPro" id="IPR006104">
    <property type="entry name" value="Glyco_hydro_2_N"/>
</dbReference>
<dbReference type="Pfam" id="PF02836">
    <property type="entry name" value="Glyco_hydro_2_C"/>
    <property type="match status" value="1"/>
</dbReference>
<sequence>MARPASPTWRPAVAYCAALLVVLALSMPGSRPAAAADGLRFVQPTAYDLRGVTDVAVAAPAGTTAVRFSIDGIAFAELTDQYAKGTGLPPTWRTATDAAWFPSGAHVLRAEADTPNGHVSATLSVVTHRTDATSLDGGWAFASAAQLPGGALDGDSPPAVRPGFDDPALTTVLVPDSFGAVRARWNDDDGLVGVYRRTVEAPPGQDGRQTTLVFDSCYWTCRMFVNGTQVGTTTGGYLPARFDVTGHLHAGTNTIAVLVDNRATEEFAVNPQLYWNWGGIFGDVHLETSPRVALTGFTAQGAGNGTLTLRPSGINASGRAQNVEAVVSVHGPDGRVALPARRVTTTLPSGAPQVDGAPIVLHVAEPRLWDLDHPQLYTIDLQPLQGAGRALSEKTGFRDVATRGLDVLLNGKPVENLHGFNRHTDYPGLGRAQPDGLAYRELKQLRDKGFRIFRPAHYPTTPGELAAADRLGLLVIEEVNVTQRFDPAVLSSAKMVAFGDAQLDGMIHRDRGHPSVIAWSVGNENGTDSVQGAQYVRQTIAHGKALDGSRLFTHVTAWHTADKGYAYDDLVSVNDYDGWYYGAIGDVAATLDSIAAMDGGKPMVLSEYGADAVKGHPGYGKGTEYYQALLIDGYNQLLDHRPHLLGQMYWTSSEFMLNPAGSSPVPVPGFHTKGLQTYWREPKLGWRVMFAPIRIRPLPALQLDSPDATDLHLPVTIDDTGHHGASGRVTVTPPDGFTIVGGDTPFTVPADGSTTVDLTLRGHLDGPAATRPGLVRATIDGETEAQPRTFQVLAAPPTAPWRTFDSTGTAPRARFMQSGDRLGILAAGADTWQGDHADEYGTVYRPGAFADHGQATVRVDQQEPVDAFAKAGLMIRNDLTAAGSSPGYVELDLTPGNGVSFGWDGDGDGYIDHTVKSGSGTARAPVRLRLTRDGSSFTAAYSTDAVTWTRLGTATVPKVAARQDVGVFDCARAAGTPGLAEFSAFSVATAVATH</sequence>
<dbReference type="PRINTS" id="PR00132">
    <property type="entry name" value="GLHYDRLASE2"/>
</dbReference>
<dbReference type="GO" id="GO:0016787">
    <property type="term" value="F:hydrolase activity"/>
    <property type="evidence" value="ECO:0007669"/>
    <property type="project" value="UniProtKB-KW"/>
</dbReference>
<dbReference type="InterPro" id="IPR017853">
    <property type="entry name" value="GH"/>
</dbReference>
<feature type="domain" description="Glycosyl hydrolases family 2 sugar binding" evidence="6">
    <location>
        <begin position="163"/>
        <end position="290"/>
    </location>
</feature>
<protein>
    <submittedName>
        <fullName evidence="7">Glycoside hydrolase family 2 TIM barrel-domain containing protein</fullName>
    </submittedName>
</protein>
<dbReference type="Pfam" id="PF02837">
    <property type="entry name" value="Glyco_hydro_2_N"/>
    <property type="match status" value="1"/>
</dbReference>
<dbReference type="EMBL" id="JBHSIT010000005">
    <property type="protein sequence ID" value="MFC4909348.1"/>
    <property type="molecule type" value="Genomic_DNA"/>
</dbReference>
<dbReference type="InterPro" id="IPR051913">
    <property type="entry name" value="GH2_Domain-Containing"/>
</dbReference>